<keyword evidence="2" id="KW-1185">Reference proteome</keyword>
<comment type="caution">
    <text evidence="1">The sequence shown here is derived from an EMBL/GenBank/DDBJ whole genome shotgun (WGS) entry which is preliminary data.</text>
</comment>
<sequence length="146" mass="15595">MTEEAPQETPQEPPVAPVPSVEDATPAEPPAQSTPTKDTVMLDAPNDRNTSPSRGKSPGRSPGRKRSRSRTPARGSRAASAHPDPTLAIPTEAAPHGDATRRYLNTKVTGPLLDGMKQLAKDKPNDPLRVLGEYLIQRSKESEGTS</sequence>
<name>A0ACC0UTK3_9HYPO</name>
<protein>
    <submittedName>
        <fullName evidence="1">Uncharacterized protein</fullName>
    </submittedName>
</protein>
<proteinExistence type="predicted"/>
<gene>
    <name evidence="1" type="ORF">N3K66_007325</name>
</gene>
<reference evidence="1" key="1">
    <citation type="submission" date="2022-10" db="EMBL/GenBank/DDBJ databases">
        <title>Complete Genome of Trichothecium roseum strain YXFP-22015, a Plant Pathogen Isolated from Citrus.</title>
        <authorList>
            <person name="Wang Y."/>
            <person name="Zhu L."/>
        </authorList>
    </citation>
    <scope>NUCLEOTIDE SEQUENCE</scope>
    <source>
        <strain evidence="1">YXFP-22015</strain>
    </source>
</reference>
<dbReference type="EMBL" id="CM047946">
    <property type="protein sequence ID" value="KAI9897469.1"/>
    <property type="molecule type" value="Genomic_DNA"/>
</dbReference>
<organism evidence="1 2">
    <name type="scientific">Trichothecium roseum</name>
    <dbReference type="NCBI Taxonomy" id="47278"/>
    <lineage>
        <taxon>Eukaryota</taxon>
        <taxon>Fungi</taxon>
        <taxon>Dikarya</taxon>
        <taxon>Ascomycota</taxon>
        <taxon>Pezizomycotina</taxon>
        <taxon>Sordariomycetes</taxon>
        <taxon>Hypocreomycetidae</taxon>
        <taxon>Hypocreales</taxon>
        <taxon>Hypocreales incertae sedis</taxon>
        <taxon>Trichothecium</taxon>
    </lineage>
</organism>
<dbReference type="Proteomes" id="UP001163324">
    <property type="component" value="Chromosome 7"/>
</dbReference>
<accession>A0ACC0UTK3</accession>
<evidence type="ECO:0000313" key="1">
    <source>
        <dbReference type="EMBL" id="KAI9897469.1"/>
    </source>
</evidence>
<evidence type="ECO:0000313" key="2">
    <source>
        <dbReference type="Proteomes" id="UP001163324"/>
    </source>
</evidence>